<dbReference type="AlphaFoldDB" id="A0A026VZ35"/>
<evidence type="ECO:0008006" key="6">
    <source>
        <dbReference type="Google" id="ProtNLM"/>
    </source>
</evidence>
<sequence length="113" mass="13047">MARLLWTIWALMLNSLRLSIFRTCFAIDLEDDYGRPLTTSPPITTFLFATSVYVIIVNSTLFPQSFRKPIPVFMCLYEFLATAFFLEFAIACLWTPIDIHILNTLPTNLIYVT</sequence>
<name>A0A026VZ35_OOCBI</name>
<feature type="transmembrane region" description="Helical" evidence="1">
    <location>
        <begin position="42"/>
        <end position="62"/>
    </location>
</feature>
<proteinExistence type="predicted"/>
<accession>A0A026VZ35</accession>
<dbReference type="EMBL" id="QOIP01000011">
    <property type="protein sequence ID" value="RLU17154.1"/>
    <property type="molecule type" value="Genomic_DNA"/>
</dbReference>
<feature type="chain" id="PRO_5035982418" description="MARVEL domain-containing protein" evidence="2">
    <location>
        <begin position="27"/>
        <end position="113"/>
    </location>
</feature>
<dbReference type="OMA" id="WTIWALM"/>
<dbReference type="Pfam" id="PF16089">
    <property type="entry name" value="DUF4818"/>
    <property type="match status" value="1"/>
</dbReference>
<reference evidence="4" key="3">
    <citation type="submission" date="2018-07" db="EMBL/GenBank/DDBJ databases">
        <authorList>
            <person name="Mckenzie S.K."/>
            <person name="Kronauer D.J.C."/>
        </authorList>
    </citation>
    <scope>NUCLEOTIDE SEQUENCE</scope>
    <source>
        <strain evidence="4">Clonal line C1</strain>
    </source>
</reference>
<keyword evidence="2" id="KW-0732">Signal</keyword>
<reference evidence="3 5" key="1">
    <citation type="journal article" date="2014" name="Curr. Biol.">
        <title>The genome of the clonal raider ant Cerapachys biroi.</title>
        <authorList>
            <person name="Oxley P.R."/>
            <person name="Ji L."/>
            <person name="Fetter-Pruneda I."/>
            <person name="McKenzie S.K."/>
            <person name="Li C."/>
            <person name="Hu H."/>
            <person name="Zhang G."/>
            <person name="Kronauer D.J."/>
        </authorList>
    </citation>
    <scope>NUCLEOTIDE SEQUENCE [LARGE SCALE GENOMIC DNA]</scope>
</reference>
<protein>
    <recommendedName>
        <fullName evidence="6">MARVEL domain-containing protein</fullName>
    </recommendedName>
</protein>
<feature type="transmembrane region" description="Helical" evidence="1">
    <location>
        <begin position="74"/>
        <end position="97"/>
    </location>
</feature>
<evidence type="ECO:0000313" key="3">
    <source>
        <dbReference type="EMBL" id="EZA48721.1"/>
    </source>
</evidence>
<organism evidence="3 5">
    <name type="scientific">Ooceraea biroi</name>
    <name type="common">Clonal raider ant</name>
    <name type="synonym">Cerapachys biroi</name>
    <dbReference type="NCBI Taxonomy" id="2015173"/>
    <lineage>
        <taxon>Eukaryota</taxon>
        <taxon>Metazoa</taxon>
        <taxon>Ecdysozoa</taxon>
        <taxon>Arthropoda</taxon>
        <taxon>Hexapoda</taxon>
        <taxon>Insecta</taxon>
        <taxon>Pterygota</taxon>
        <taxon>Neoptera</taxon>
        <taxon>Endopterygota</taxon>
        <taxon>Hymenoptera</taxon>
        <taxon>Apocrita</taxon>
        <taxon>Aculeata</taxon>
        <taxon>Formicoidea</taxon>
        <taxon>Formicidae</taxon>
        <taxon>Dorylinae</taxon>
        <taxon>Ooceraea</taxon>
    </lineage>
</organism>
<keyword evidence="5" id="KW-1185">Reference proteome</keyword>
<reference evidence="4" key="2">
    <citation type="journal article" date="2018" name="Genome Res.">
        <title>The genomic architecture and molecular evolution of ant odorant receptors.</title>
        <authorList>
            <person name="McKenzie S.K."/>
            <person name="Kronauer D.J.C."/>
        </authorList>
    </citation>
    <scope>NUCLEOTIDE SEQUENCE [LARGE SCALE GENOMIC DNA]</scope>
    <source>
        <strain evidence="4">Clonal line C1</strain>
    </source>
</reference>
<keyword evidence="1" id="KW-0812">Transmembrane</keyword>
<evidence type="ECO:0000313" key="4">
    <source>
        <dbReference type="EMBL" id="RLU17154.1"/>
    </source>
</evidence>
<gene>
    <name evidence="4" type="ORF">DMN91_011223</name>
    <name evidence="3" type="ORF">X777_12879</name>
</gene>
<dbReference type="Proteomes" id="UP000279307">
    <property type="component" value="Chromosome 11"/>
</dbReference>
<keyword evidence="1" id="KW-0472">Membrane</keyword>
<dbReference type="InterPro" id="IPR032145">
    <property type="entry name" value="DUF4818"/>
</dbReference>
<dbReference type="EMBL" id="KK107575">
    <property type="protein sequence ID" value="EZA48721.1"/>
    <property type="molecule type" value="Genomic_DNA"/>
</dbReference>
<feature type="signal peptide" evidence="2">
    <location>
        <begin position="1"/>
        <end position="26"/>
    </location>
</feature>
<dbReference type="Proteomes" id="UP000053097">
    <property type="component" value="Unassembled WGS sequence"/>
</dbReference>
<evidence type="ECO:0000313" key="5">
    <source>
        <dbReference type="Proteomes" id="UP000053097"/>
    </source>
</evidence>
<keyword evidence="1" id="KW-1133">Transmembrane helix</keyword>
<evidence type="ECO:0000256" key="1">
    <source>
        <dbReference type="SAM" id="Phobius"/>
    </source>
</evidence>
<evidence type="ECO:0000256" key="2">
    <source>
        <dbReference type="SAM" id="SignalP"/>
    </source>
</evidence>